<organism evidence="2 3">
    <name type="scientific">Amphibalanus amphitrite</name>
    <name type="common">Striped barnacle</name>
    <name type="synonym">Balanus amphitrite</name>
    <dbReference type="NCBI Taxonomy" id="1232801"/>
    <lineage>
        <taxon>Eukaryota</taxon>
        <taxon>Metazoa</taxon>
        <taxon>Ecdysozoa</taxon>
        <taxon>Arthropoda</taxon>
        <taxon>Crustacea</taxon>
        <taxon>Multicrustacea</taxon>
        <taxon>Cirripedia</taxon>
        <taxon>Thoracica</taxon>
        <taxon>Thoracicalcarea</taxon>
        <taxon>Balanomorpha</taxon>
        <taxon>Balanoidea</taxon>
        <taxon>Balanidae</taxon>
        <taxon>Amphibalaninae</taxon>
        <taxon>Amphibalanus</taxon>
    </lineage>
</organism>
<protein>
    <submittedName>
        <fullName evidence="2">Uncharacterized protein</fullName>
    </submittedName>
</protein>
<evidence type="ECO:0000313" key="2">
    <source>
        <dbReference type="EMBL" id="KAF0292547.1"/>
    </source>
</evidence>
<comment type="caution">
    <text evidence="2">The sequence shown here is derived from an EMBL/GenBank/DDBJ whole genome shotgun (WGS) entry which is preliminary data.</text>
</comment>
<feature type="region of interest" description="Disordered" evidence="1">
    <location>
        <begin position="80"/>
        <end position="197"/>
    </location>
</feature>
<feature type="compositionally biased region" description="Low complexity" evidence="1">
    <location>
        <begin position="162"/>
        <end position="172"/>
    </location>
</feature>
<dbReference type="EMBL" id="VIIS01001805">
    <property type="protein sequence ID" value="KAF0292547.1"/>
    <property type="molecule type" value="Genomic_DNA"/>
</dbReference>
<name>A0A6A4V8F2_AMPAM</name>
<dbReference type="Proteomes" id="UP000440578">
    <property type="component" value="Unassembled WGS sequence"/>
</dbReference>
<evidence type="ECO:0000313" key="3">
    <source>
        <dbReference type="Proteomes" id="UP000440578"/>
    </source>
</evidence>
<gene>
    <name evidence="2" type="ORF">FJT64_009488</name>
</gene>
<proteinExistence type="predicted"/>
<keyword evidence="3" id="KW-1185">Reference proteome</keyword>
<feature type="compositionally biased region" description="Basic and acidic residues" evidence="1">
    <location>
        <begin position="179"/>
        <end position="197"/>
    </location>
</feature>
<evidence type="ECO:0000256" key="1">
    <source>
        <dbReference type="SAM" id="MobiDB-lite"/>
    </source>
</evidence>
<sequence>MSAGVTGPDTVSASFFFEPDDDPQAALRSERDFIEYVLSLPSSDLGSERLRPPGGNELGVGKAKISKWTKVKEAFRWEKAQEIREDSAGPGESAARTRHAESAPVAPLPESKSQDSGLEVDRSRLLQIPGGSRSRDSYLSPSPVDSMLSGGSTGLTPNTAVSSMSSSTASSSEDLTEPDFVRMAREQDDMGRWAKML</sequence>
<reference evidence="2 3" key="1">
    <citation type="submission" date="2019-07" db="EMBL/GenBank/DDBJ databases">
        <title>Draft genome assembly of a fouling barnacle, Amphibalanus amphitrite (Darwin, 1854): The first reference genome for Thecostraca.</title>
        <authorList>
            <person name="Kim W."/>
        </authorList>
    </citation>
    <scope>NUCLEOTIDE SEQUENCE [LARGE SCALE GENOMIC DNA]</scope>
    <source>
        <strain evidence="2">SNU_AA5</strain>
        <tissue evidence="2">Soma without cirri and trophi</tissue>
    </source>
</reference>
<dbReference type="AlphaFoldDB" id="A0A6A4V8F2"/>
<accession>A0A6A4V8F2</accession>
<dbReference type="OrthoDB" id="6376173at2759"/>